<comment type="caution">
    <text evidence="2">The sequence shown here is derived from an EMBL/GenBank/DDBJ whole genome shotgun (WGS) entry which is preliminary data.</text>
</comment>
<reference evidence="2" key="1">
    <citation type="submission" date="2021-01" db="EMBL/GenBank/DDBJ databases">
        <title>Whole genome shotgun sequence of Planotetraspora silvatica NBRC 100141.</title>
        <authorList>
            <person name="Komaki H."/>
            <person name="Tamura T."/>
        </authorList>
    </citation>
    <scope>NUCLEOTIDE SEQUENCE</scope>
    <source>
        <strain evidence="2">NBRC 100141</strain>
    </source>
</reference>
<name>A0A8J3UTL3_9ACTN</name>
<protein>
    <submittedName>
        <fullName evidence="2">Uncharacterized protein</fullName>
    </submittedName>
</protein>
<accession>A0A8J3UTL3</accession>
<keyword evidence="3" id="KW-1185">Reference proteome</keyword>
<gene>
    <name evidence="2" type="ORF">Psi02_08240</name>
</gene>
<dbReference type="Proteomes" id="UP000644610">
    <property type="component" value="Unassembled WGS sequence"/>
</dbReference>
<evidence type="ECO:0000313" key="2">
    <source>
        <dbReference type="EMBL" id="GII44400.1"/>
    </source>
</evidence>
<dbReference type="AlphaFoldDB" id="A0A8J3UTL3"/>
<proteinExistence type="predicted"/>
<evidence type="ECO:0000256" key="1">
    <source>
        <dbReference type="SAM" id="MobiDB-lite"/>
    </source>
</evidence>
<organism evidence="2 3">
    <name type="scientific">Planotetraspora silvatica</name>
    <dbReference type="NCBI Taxonomy" id="234614"/>
    <lineage>
        <taxon>Bacteria</taxon>
        <taxon>Bacillati</taxon>
        <taxon>Actinomycetota</taxon>
        <taxon>Actinomycetes</taxon>
        <taxon>Streptosporangiales</taxon>
        <taxon>Streptosporangiaceae</taxon>
        <taxon>Planotetraspora</taxon>
    </lineage>
</organism>
<dbReference type="EMBL" id="BOOQ01000003">
    <property type="protein sequence ID" value="GII44400.1"/>
    <property type="molecule type" value="Genomic_DNA"/>
</dbReference>
<sequence>MTQNSIAEVVRVHADHTMTKHLGNWTTARIFQVRTRRGAAVIDLRSPKIADGDIELDLDIDHGMVKLLLPADATVDQWGIQWTGAGKVKDGEGVKAQGGRRVRITGRVSSGEVRIHRGGMAILSAMFSRAYLEDLKRAHRDGAMPTVDDPTRTAGSAQSDRAEAPTRAIG</sequence>
<evidence type="ECO:0000313" key="3">
    <source>
        <dbReference type="Proteomes" id="UP000644610"/>
    </source>
</evidence>
<dbReference type="RefSeq" id="WP_203971937.1">
    <property type="nucleotide sequence ID" value="NZ_BAAAKY010000004.1"/>
</dbReference>
<feature type="region of interest" description="Disordered" evidence="1">
    <location>
        <begin position="142"/>
        <end position="170"/>
    </location>
</feature>